<dbReference type="Proteomes" id="UP001500220">
    <property type="component" value="Unassembled WGS sequence"/>
</dbReference>
<dbReference type="EMBL" id="BMMT01000003">
    <property type="protein sequence ID" value="GGI79208.1"/>
    <property type="molecule type" value="Genomic_DNA"/>
</dbReference>
<dbReference type="GO" id="GO:0006412">
    <property type="term" value="P:translation"/>
    <property type="evidence" value="ECO:0007669"/>
    <property type="project" value="UniProtKB-UniRule"/>
</dbReference>
<dbReference type="PANTHER" id="PTHR12899:SF3">
    <property type="entry name" value="LARGE RIBOSOMAL SUBUNIT PROTEIN UL18M"/>
    <property type="match status" value="1"/>
</dbReference>
<evidence type="ECO:0000313" key="9">
    <source>
        <dbReference type="EMBL" id="GAA0524732.1"/>
    </source>
</evidence>
<dbReference type="FunFam" id="3.30.420.100:FF:000001">
    <property type="entry name" value="50S ribosomal protein L18"/>
    <property type="match status" value="1"/>
</dbReference>
<accession>A0A917JNR5</accession>
<dbReference type="GO" id="GO:0022625">
    <property type="term" value="C:cytosolic large ribosomal subunit"/>
    <property type="evidence" value="ECO:0007669"/>
    <property type="project" value="TreeGrafter"/>
</dbReference>
<sequence>MTMSETTATANASASPTTKRKPVGKDIATKRRLARAKRHTRIRKKVFGTPERPRLVVTRSLRNIRAQVIDDTKGHTLVSASSLEADVQAFEGDKKAKATKVGELIAARAKNAGIEKVVFDRGGNAYHGRVAALADAARDGGLEF</sequence>
<dbReference type="AlphaFoldDB" id="A0A917JNR5"/>
<name>A0A917JNR5_9PSEU</name>
<keyword evidence="4 7" id="KW-0689">Ribosomal protein</keyword>
<reference evidence="9 12" key="2">
    <citation type="journal article" date="2019" name="Int. J. Syst. Evol. Microbiol.">
        <title>The Global Catalogue of Microorganisms (GCM) 10K type strain sequencing project: providing services to taxonomists for standard genome sequencing and annotation.</title>
        <authorList>
            <consortium name="The Broad Institute Genomics Platform"/>
            <consortium name="The Broad Institute Genome Sequencing Center for Infectious Disease"/>
            <person name="Wu L."/>
            <person name="Ma J."/>
        </authorList>
    </citation>
    <scope>NUCLEOTIDE SEQUENCE [LARGE SCALE GENOMIC DNA]</scope>
    <source>
        <strain evidence="9 12">JCM 10664</strain>
    </source>
</reference>
<dbReference type="InterPro" id="IPR004389">
    <property type="entry name" value="Ribosomal_uL18_bac-type"/>
</dbReference>
<comment type="similarity">
    <text evidence="1 7">Belongs to the universal ribosomal protein uL18 family.</text>
</comment>
<dbReference type="NCBIfam" id="TIGR00060">
    <property type="entry name" value="L18_bact"/>
    <property type="match status" value="1"/>
</dbReference>
<dbReference type="Proteomes" id="UP000597989">
    <property type="component" value="Unassembled WGS sequence"/>
</dbReference>
<evidence type="ECO:0000313" key="10">
    <source>
        <dbReference type="EMBL" id="GGI79208.1"/>
    </source>
</evidence>
<keyword evidence="2 7" id="KW-0699">rRNA-binding</keyword>
<evidence type="ECO:0000256" key="7">
    <source>
        <dbReference type="HAMAP-Rule" id="MF_01337"/>
    </source>
</evidence>
<evidence type="ECO:0000256" key="1">
    <source>
        <dbReference type="ARBA" id="ARBA00007116"/>
    </source>
</evidence>
<reference evidence="10 11" key="1">
    <citation type="journal article" date="2014" name="Int. J. Syst. Evol. Microbiol.">
        <title>Complete genome sequence of Corynebacterium casei LMG S-19264T (=DSM 44701T), isolated from a smear-ripened cheese.</title>
        <authorList>
            <consortium name="US DOE Joint Genome Institute (JGI-PGF)"/>
            <person name="Walter F."/>
            <person name="Albersmeier A."/>
            <person name="Kalinowski J."/>
            <person name="Ruckert C."/>
        </authorList>
    </citation>
    <scope>NUCLEOTIDE SEQUENCE [LARGE SCALE GENOMIC DNA]</scope>
    <source>
        <strain evidence="10 11">CGMCC 4.7206</strain>
    </source>
</reference>
<comment type="function">
    <text evidence="7">This is one of the proteins that bind and probably mediate the attachment of the 5S RNA into the large ribosomal subunit, where it forms part of the central protuberance.</text>
</comment>
<dbReference type="GO" id="GO:0003735">
    <property type="term" value="F:structural constituent of ribosome"/>
    <property type="evidence" value="ECO:0007669"/>
    <property type="project" value="InterPro"/>
</dbReference>
<evidence type="ECO:0000256" key="4">
    <source>
        <dbReference type="ARBA" id="ARBA00022980"/>
    </source>
</evidence>
<reference evidence="10" key="3">
    <citation type="submission" date="2020-09" db="EMBL/GenBank/DDBJ databases">
        <authorList>
            <person name="Sun Q."/>
            <person name="Zhou Y."/>
        </authorList>
    </citation>
    <scope>NUCLEOTIDE SEQUENCE</scope>
    <source>
        <strain evidence="10">CGMCC 4.7206</strain>
    </source>
</reference>
<evidence type="ECO:0000256" key="6">
    <source>
        <dbReference type="ARBA" id="ARBA00035197"/>
    </source>
</evidence>
<keyword evidence="5 7" id="KW-0687">Ribonucleoprotein</keyword>
<proteinExistence type="inferred from homology"/>
<keyword evidence="12" id="KW-1185">Reference proteome</keyword>
<feature type="region of interest" description="Disordered" evidence="8">
    <location>
        <begin position="1"/>
        <end position="38"/>
    </location>
</feature>
<evidence type="ECO:0000256" key="8">
    <source>
        <dbReference type="SAM" id="MobiDB-lite"/>
    </source>
</evidence>
<dbReference type="SUPFAM" id="SSF53137">
    <property type="entry name" value="Translational machinery components"/>
    <property type="match status" value="1"/>
</dbReference>
<gene>
    <name evidence="7 10" type="primary">rplR</name>
    <name evidence="9" type="ORF">GCM10009545_28750</name>
    <name evidence="10" type="ORF">GCM10011581_15440</name>
</gene>
<evidence type="ECO:0000256" key="2">
    <source>
        <dbReference type="ARBA" id="ARBA00022730"/>
    </source>
</evidence>
<evidence type="ECO:0000313" key="11">
    <source>
        <dbReference type="Proteomes" id="UP000597989"/>
    </source>
</evidence>
<evidence type="ECO:0000313" key="12">
    <source>
        <dbReference type="Proteomes" id="UP001500220"/>
    </source>
</evidence>
<protein>
    <recommendedName>
        <fullName evidence="6 7">Large ribosomal subunit protein uL18</fullName>
    </recommendedName>
</protein>
<organism evidence="10 11">
    <name type="scientific">Saccharopolyspora thermophila</name>
    <dbReference type="NCBI Taxonomy" id="89367"/>
    <lineage>
        <taxon>Bacteria</taxon>
        <taxon>Bacillati</taxon>
        <taxon>Actinomycetota</taxon>
        <taxon>Actinomycetes</taxon>
        <taxon>Pseudonocardiales</taxon>
        <taxon>Pseudonocardiaceae</taxon>
        <taxon>Saccharopolyspora</taxon>
    </lineage>
</organism>
<reference evidence="9" key="4">
    <citation type="submission" date="2023-12" db="EMBL/GenBank/DDBJ databases">
        <authorList>
            <person name="Sun Q."/>
            <person name="Inoue M."/>
        </authorList>
    </citation>
    <scope>NUCLEOTIDE SEQUENCE</scope>
    <source>
        <strain evidence="9">JCM 10664</strain>
    </source>
</reference>
<dbReference type="PANTHER" id="PTHR12899">
    <property type="entry name" value="39S RIBOSOMAL PROTEIN L18, MITOCHONDRIAL"/>
    <property type="match status" value="1"/>
</dbReference>
<evidence type="ECO:0000256" key="5">
    <source>
        <dbReference type="ARBA" id="ARBA00023274"/>
    </source>
</evidence>
<dbReference type="HAMAP" id="MF_01337_B">
    <property type="entry name" value="Ribosomal_uL18_B"/>
    <property type="match status" value="1"/>
</dbReference>
<dbReference type="EMBL" id="BAAAHC010000011">
    <property type="protein sequence ID" value="GAA0524732.1"/>
    <property type="molecule type" value="Genomic_DNA"/>
</dbReference>
<comment type="caution">
    <text evidence="10">The sequence shown here is derived from an EMBL/GenBank/DDBJ whole genome shotgun (WGS) entry which is preliminary data.</text>
</comment>
<dbReference type="Gene3D" id="3.30.420.100">
    <property type="match status" value="1"/>
</dbReference>
<dbReference type="InterPro" id="IPR057268">
    <property type="entry name" value="Ribosomal_L18"/>
</dbReference>
<dbReference type="InterPro" id="IPR005484">
    <property type="entry name" value="Ribosomal_uL18_bac/plant/anim"/>
</dbReference>
<dbReference type="Pfam" id="PF00861">
    <property type="entry name" value="Ribosomal_L18p"/>
    <property type="match status" value="1"/>
</dbReference>
<keyword evidence="3 7" id="KW-0694">RNA-binding</keyword>
<dbReference type="CDD" id="cd00432">
    <property type="entry name" value="Ribosomal_L18_L5e"/>
    <property type="match status" value="1"/>
</dbReference>
<feature type="compositionally biased region" description="Low complexity" evidence="8">
    <location>
        <begin position="1"/>
        <end position="17"/>
    </location>
</feature>
<dbReference type="GO" id="GO:0008097">
    <property type="term" value="F:5S rRNA binding"/>
    <property type="evidence" value="ECO:0007669"/>
    <property type="project" value="TreeGrafter"/>
</dbReference>
<comment type="subunit">
    <text evidence="7">Part of the 50S ribosomal subunit; part of the 5S rRNA/L5/L18/L25 subcomplex. Contacts the 5S and 23S rRNAs.</text>
</comment>
<evidence type="ECO:0000256" key="3">
    <source>
        <dbReference type="ARBA" id="ARBA00022884"/>
    </source>
</evidence>